<dbReference type="SUPFAM" id="SSF54452">
    <property type="entry name" value="MHC antigen-recognition domain"/>
    <property type="match status" value="1"/>
</dbReference>
<dbReference type="Gene3D" id="3.10.320.10">
    <property type="entry name" value="Class II Histocompatibility Antigen, M Beta Chain, Chain B, domain 1"/>
    <property type="match status" value="1"/>
</dbReference>
<dbReference type="Gene3D" id="2.60.40.10">
    <property type="entry name" value="Immunoglobulins"/>
    <property type="match status" value="1"/>
</dbReference>
<name>A0A1B3IPW4_HIPER</name>
<dbReference type="PANTHER" id="PTHR19944">
    <property type="entry name" value="MHC CLASS II-RELATED"/>
    <property type="match status" value="1"/>
</dbReference>
<reference evidence="9" key="1">
    <citation type="submission" date="2015-07" db="EMBL/GenBank/DDBJ databases">
        <authorList>
            <person name="Noorani M."/>
        </authorList>
    </citation>
    <scope>NUCLEOTIDE SEQUENCE</scope>
    <source>
        <strain evidence="9">Eremhciib-1</strain>
    </source>
</reference>
<protein>
    <submittedName>
        <fullName evidence="9">MHC class II antigen beta chain</fullName>
    </submittedName>
</protein>
<dbReference type="InterPro" id="IPR000353">
    <property type="entry name" value="MHC_II_b_N"/>
</dbReference>
<comment type="subcellular location">
    <subcellularLocation>
        <location evidence="1">Membrane</location>
        <topology evidence="1">Single-pass type I membrane protein</topology>
    </subcellularLocation>
</comment>
<dbReference type="Pfam" id="PF00969">
    <property type="entry name" value="MHC_II_beta"/>
    <property type="match status" value="1"/>
</dbReference>
<dbReference type="InterPro" id="IPR003597">
    <property type="entry name" value="Ig_C1-set"/>
</dbReference>
<evidence type="ECO:0000256" key="5">
    <source>
        <dbReference type="ARBA" id="ARBA00023180"/>
    </source>
</evidence>
<keyword evidence="6" id="KW-0472">Membrane</keyword>
<gene>
    <name evidence="9" type="primary">Hier-DAB</name>
</gene>
<dbReference type="Pfam" id="PF07654">
    <property type="entry name" value="C1-set"/>
    <property type="match status" value="1"/>
</dbReference>
<evidence type="ECO:0000256" key="2">
    <source>
        <dbReference type="ARBA" id="ARBA00022692"/>
    </source>
</evidence>
<dbReference type="InterPro" id="IPR050160">
    <property type="entry name" value="MHC/Immunoglobulin"/>
</dbReference>
<dbReference type="GO" id="GO:0019882">
    <property type="term" value="P:antigen processing and presentation"/>
    <property type="evidence" value="ECO:0007669"/>
    <property type="project" value="InterPro"/>
</dbReference>
<dbReference type="InterPro" id="IPR013783">
    <property type="entry name" value="Ig-like_fold"/>
</dbReference>
<dbReference type="AlphaFoldDB" id="A0A1B3IPW4"/>
<dbReference type="PROSITE" id="PS50835">
    <property type="entry name" value="IG_LIKE"/>
    <property type="match status" value="1"/>
</dbReference>
<dbReference type="InterPro" id="IPR014745">
    <property type="entry name" value="MHC_II_a/b_N"/>
</dbReference>
<dbReference type="GO" id="GO:0042613">
    <property type="term" value="C:MHC class II protein complex"/>
    <property type="evidence" value="ECO:0007669"/>
    <property type="project" value="InterPro"/>
</dbReference>
<organism evidence="9">
    <name type="scientific">Hippocampus erectus</name>
    <name type="common">Lined seahorse</name>
    <dbReference type="NCBI Taxonomy" id="109281"/>
    <lineage>
        <taxon>Eukaryota</taxon>
        <taxon>Metazoa</taxon>
        <taxon>Chordata</taxon>
        <taxon>Craniata</taxon>
        <taxon>Vertebrata</taxon>
        <taxon>Euteleostomi</taxon>
        <taxon>Actinopterygii</taxon>
        <taxon>Neopterygii</taxon>
        <taxon>Teleostei</taxon>
        <taxon>Neoteleostei</taxon>
        <taxon>Acanthomorphata</taxon>
        <taxon>Syngnathiaria</taxon>
        <taxon>Syngnathiformes</taxon>
        <taxon>Syngnathoidei</taxon>
        <taxon>Syngnathidae</taxon>
        <taxon>Hippocampus</taxon>
    </lineage>
</organism>
<keyword evidence="4" id="KW-1015">Disulfide bond</keyword>
<evidence type="ECO:0000256" key="1">
    <source>
        <dbReference type="ARBA" id="ARBA00004479"/>
    </source>
</evidence>
<feature type="signal peptide" evidence="7">
    <location>
        <begin position="1"/>
        <end position="20"/>
    </location>
</feature>
<dbReference type="InterPro" id="IPR007110">
    <property type="entry name" value="Ig-like_dom"/>
</dbReference>
<evidence type="ECO:0000313" key="9">
    <source>
        <dbReference type="EMBL" id="AOF42767.1"/>
    </source>
</evidence>
<dbReference type="InterPro" id="IPR036179">
    <property type="entry name" value="Ig-like_dom_sf"/>
</dbReference>
<dbReference type="SUPFAM" id="SSF48726">
    <property type="entry name" value="Immunoglobulin"/>
    <property type="match status" value="1"/>
</dbReference>
<evidence type="ECO:0000256" key="6">
    <source>
        <dbReference type="SAM" id="Phobius"/>
    </source>
</evidence>
<keyword evidence="2 6" id="KW-0812">Transmembrane</keyword>
<accession>A0A1B3IPW4</accession>
<dbReference type="PANTHER" id="PTHR19944:SF99">
    <property type="entry name" value="HLA CLASS II HISTOCOMPATIBILITY ANTIGEN, DRB1 BETA CHAIN"/>
    <property type="match status" value="1"/>
</dbReference>
<dbReference type="SMART" id="SM00921">
    <property type="entry name" value="MHC_II_beta"/>
    <property type="match status" value="1"/>
</dbReference>
<dbReference type="GO" id="GO:0006955">
    <property type="term" value="P:immune response"/>
    <property type="evidence" value="ECO:0007669"/>
    <property type="project" value="InterPro"/>
</dbReference>
<keyword evidence="7" id="KW-0732">Signal</keyword>
<proteinExistence type="evidence at transcript level"/>
<evidence type="ECO:0000256" key="4">
    <source>
        <dbReference type="ARBA" id="ARBA00023157"/>
    </source>
</evidence>
<sequence length="249" mass="28304">MATFARVACLLFLTFYVTDGYLMHVDSVCVFNSREPNDIEYLYIYNYNKLKLLSFSSTLDRFVGYTEFGVKQATHFNNDKDIIADARTRKERTCLHNIPIDDESALTKSVKPYVRLHSESPPEGSHSAMLVCIVYDFYPKQIRVTWLRDGQEATGEVTSTDEMPDGDWYYQVHSHLVYTPKSGEKITCVVEHASLEKPLHVDWDPSLPKSEKNKLAIGGAGLTLGVVLSLGGFLYYRKQCRGRILVPTD</sequence>
<evidence type="ECO:0000259" key="8">
    <source>
        <dbReference type="PROSITE" id="PS50835"/>
    </source>
</evidence>
<evidence type="ECO:0000256" key="3">
    <source>
        <dbReference type="ARBA" id="ARBA00022989"/>
    </source>
</evidence>
<keyword evidence="5" id="KW-0325">Glycoprotein</keyword>
<feature type="chain" id="PRO_5008548670" evidence="7">
    <location>
        <begin position="21"/>
        <end position="249"/>
    </location>
</feature>
<dbReference type="SMART" id="SM00407">
    <property type="entry name" value="IGc1"/>
    <property type="match status" value="1"/>
</dbReference>
<evidence type="ECO:0000256" key="7">
    <source>
        <dbReference type="SAM" id="SignalP"/>
    </source>
</evidence>
<dbReference type="EMBL" id="KT351410">
    <property type="protein sequence ID" value="AOF42767.1"/>
    <property type="molecule type" value="mRNA"/>
</dbReference>
<dbReference type="InterPro" id="IPR011162">
    <property type="entry name" value="MHC_I/II-like_Ag-recog"/>
</dbReference>
<keyword evidence="3 6" id="KW-1133">Transmembrane helix</keyword>
<feature type="domain" description="Ig-like" evidence="8">
    <location>
        <begin position="112"/>
        <end position="200"/>
    </location>
</feature>
<feature type="transmembrane region" description="Helical" evidence="6">
    <location>
        <begin position="215"/>
        <end position="236"/>
    </location>
</feature>